<feature type="compositionally biased region" description="Basic and acidic residues" evidence="1">
    <location>
        <begin position="86"/>
        <end position="97"/>
    </location>
</feature>
<proteinExistence type="predicted"/>
<evidence type="ECO:0000313" key="2">
    <source>
        <dbReference type="EMBL" id="KAL3278925.1"/>
    </source>
</evidence>
<feature type="non-terminal residue" evidence="2">
    <location>
        <position position="110"/>
    </location>
</feature>
<dbReference type="EMBL" id="JABFTP020000124">
    <property type="protein sequence ID" value="KAL3278925.1"/>
    <property type="molecule type" value="Genomic_DNA"/>
</dbReference>
<accession>A0ABD2NJS7</accession>
<name>A0ABD2NJS7_9CUCU</name>
<organism evidence="2 3">
    <name type="scientific">Cryptolaemus montrouzieri</name>
    <dbReference type="NCBI Taxonomy" id="559131"/>
    <lineage>
        <taxon>Eukaryota</taxon>
        <taxon>Metazoa</taxon>
        <taxon>Ecdysozoa</taxon>
        <taxon>Arthropoda</taxon>
        <taxon>Hexapoda</taxon>
        <taxon>Insecta</taxon>
        <taxon>Pterygota</taxon>
        <taxon>Neoptera</taxon>
        <taxon>Endopterygota</taxon>
        <taxon>Coleoptera</taxon>
        <taxon>Polyphaga</taxon>
        <taxon>Cucujiformia</taxon>
        <taxon>Coccinelloidea</taxon>
        <taxon>Coccinellidae</taxon>
        <taxon>Scymninae</taxon>
        <taxon>Scymnini</taxon>
        <taxon>Cryptolaemus</taxon>
    </lineage>
</organism>
<keyword evidence="3" id="KW-1185">Reference proteome</keyword>
<gene>
    <name evidence="2" type="ORF">HHI36_016443</name>
</gene>
<evidence type="ECO:0000256" key="1">
    <source>
        <dbReference type="SAM" id="MobiDB-lite"/>
    </source>
</evidence>
<dbReference type="Proteomes" id="UP001516400">
    <property type="component" value="Unassembled WGS sequence"/>
</dbReference>
<dbReference type="AlphaFoldDB" id="A0ABD2NJS7"/>
<feature type="non-terminal residue" evidence="2">
    <location>
        <position position="1"/>
    </location>
</feature>
<evidence type="ECO:0000313" key="3">
    <source>
        <dbReference type="Proteomes" id="UP001516400"/>
    </source>
</evidence>
<comment type="caution">
    <text evidence="2">The sequence shown here is derived from an EMBL/GenBank/DDBJ whole genome shotgun (WGS) entry which is preliminary data.</text>
</comment>
<sequence length="110" mass="13116">EDRNTHENARRRVQEDIRTSKNLFLEKITEQITTCAGNTRVNKAWKTLKSMRTQNKDRPGLNLISIKEWTDHFENLLEGDREEFMSNNDRTQEDTNRHMALVEQPEYPLK</sequence>
<protein>
    <submittedName>
        <fullName evidence="2">Uncharacterized protein</fullName>
    </submittedName>
</protein>
<reference evidence="2 3" key="1">
    <citation type="journal article" date="2021" name="BMC Biol.">
        <title>Horizontally acquired antibacterial genes associated with adaptive radiation of ladybird beetles.</title>
        <authorList>
            <person name="Li H.S."/>
            <person name="Tang X.F."/>
            <person name="Huang Y.H."/>
            <person name="Xu Z.Y."/>
            <person name="Chen M.L."/>
            <person name="Du X.Y."/>
            <person name="Qiu B.Y."/>
            <person name="Chen P.T."/>
            <person name="Zhang W."/>
            <person name="Slipinski A."/>
            <person name="Escalona H.E."/>
            <person name="Waterhouse R.M."/>
            <person name="Zwick A."/>
            <person name="Pang H."/>
        </authorList>
    </citation>
    <scope>NUCLEOTIDE SEQUENCE [LARGE SCALE GENOMIC DNA]</scope>
    <source>
        <strain evidence="2">SYSU2018</strain>
    </source>
</reference>
<feature type="region of interest" description="Disordered" evidence="1">
    <location>
        <begin position="86"/>
        <end position="110"/>
    </location>
</feature>